<dbReference type="CDD" id="cd04301">
    <property type="entry name" value="NAT_SF"/>
    <property type="match status" value="1"/>
</dbReference>
<gene>
    <name evidence="2" type="ORF">AVDCRST_MAG85-2940</name>
</gene>
<dbReference type="Pfam" id="PF00583">
    <property type="entry name" value="Acetyltransf_1"/>
    <property type="match status" value="1"/>
</dbReference>
<dbReference type="InterPro" id="IPR000182">
    <property type="entry name" value="GNAT_dom"/>
</dbReference>
<accession>A0A6J4TF45</accession>
<dbReference type="Gene3D" id="3.40.630.30">
    <property type="match status" value="1"/>
</dbReference>
<reference evidence="2" key="1">
    <citation type="submission" date="2020-02" db="EMBL/GenBank/DDBJ databases">
        <authorList>
            <person name="Meier V. D."/>
        </authorList>
    </citation>
    <scope>NUCLEOTIDE SEQUENCE</scope>
    <source>
        <strain evidence="2">AVDCRST_MAG85</strain>
    </source>
</reference>
<dbReference type="InterPro" id="IPR050276">
    <property type="entry name" value="MshD_Acetyltransferase"/>
</dbReference>
<dbReference type="PANTHER" id="PTHR43617">
    <property type="entry name" value="L-AMINO ACID N-ACETYLTRANSFERASE"/>
    <property type="match status" value="1"/>
</dbReference>
<feature type="domain" description="N-acetyltransferase" evidence="1">
    <location>
        <begin position="4"/>
        <end position="160"/>
    </location>
</feature>
<protein>
    <recommendedName>
        <fullName evidence="1">N-acetyltransferase domain-containing protein</fullName>
    </recommendedName>
</protein>
<sequence>MADPRLRPVIEDDRAFLVELYASVREQELAHVPWDAATRAAFIEHQFAAQDAHYREHYPGATLDVIEVDGERVGRLYVHRGTSDIRIMDIALAPAFRARGIGTGLLRSLMAEAEEGELKLSIHVEQNNPARRLYERLGFEPAGEHGVYVLMERAYVKTAS</sequence>
<dbReference type="SUPFAM" id="SSF55729">
    <property type="entry name" value="Acyl-CoA N-acyltransferases (Nat)"/>
    <property type="match status" value="1"/>
</dbReference>
<dbReference type="EMBL" id="CADCVT010000325">
    <property type="protein sequence ID" value="CAA9521778.1"/>
    <property type="molecule type" value="Genomic_DNA"/>
</dbReference>
<dbReference type="PROSITE" id="PS51186">
    <property type="entry name" value="GNAT"/>
    <property type="match status" value="1"/>
</dbReference>
<dbReference type="GO" id="GO:0008999">
    <property type="term" value="F:protein-N-terminal-alanine acetyltransferase activity"/>
    <property type="evidence" value="ECO:0007669"/>
    <property type="project" value="TreeGrafter"/>
</dbReference>
<name>A0A6J4TF45_9ACTN</name>
<evidence type="ECO:0000313" key="2">
    <source>
        <dbReference type="EMBL" id="CAA9521778.1"/>
    </source>
</evidence>
<dbReference type="AlphaFoldDB" id="A0A6J4TF45"/>
<dbReference type="PANTHER" id="PTHR43617:SF35">
    <property type="entry name" value="[RIBOSOMAL PROTEIN BS18]-ALANINE N-ACETYLTRANSFERASE"/>
    <property type="match status" value="1"/>
</dbReference>
<evidence type="ECO:0000259" key="1">
    <source>
        <dbReference type="PROSITE" id="PS51186"/>
    </source>
</evidence>
<dbReference type="InterPro" id="IPR016181">
    <property type="entry name" value="Acyl_CoA_acyltransferase"/>
</dbReference>
<proteinExistence type="predicted"/>
<organism evidence="2">
    <name type="scientific">uncultured Solirubrobacteraceae bacterium</name>
    <dbReference type="NCBI Taxonomy" id="1162706"/>
    <lineage>
        <taxon>Bacteria</taxon>
        <taxon>Bacillati</taxon>
        <taxon>Actinomycetota</taxon>
        <taxon>Thermoleophilia</taxon>
        <taxon>Solirubrobacterales</taxon>
        <taxon>Solirubrobacteraceae</taxon>
        <taxon>environmental samples</taxon>
    </lineage>
</organism>